<dbReference type="Gene3D" id="3.90.226.10">
    <property type="entry name" value="2-enoyl-CoA Hydratase, Chain A, domain 1"/>
    <property type="match status" value="1"/>
</dbReference>
<keyword evidence="3" id="KW-1185">Reference proteome</keyword>
<keyword evidence="1" id="KW-0732">Signal</keyword>
<dbReference type="SUPFAM" id="SSF52096">
    <property type="entry name" value="ClpP/crotonase"/>
    <property type="match status" value="1"/>
</dbReference>
<feature type="signal peptide" evidence="1">
    <location>
        <begin position="1"/>
        <end position="45"/>
    </location>
</feature>
<feature type="chain" id="PRO_5016016206" description="Periplasmic protein-like protein" evidence="1">
    <location>
        <begin position="46"/>
        <end position="342"/>
    </location>
</feature>
<accession>A0A2W4CWK2</accession>
<name>A0A2W4CWK2_9HYPH</name>
<proteinExistence type="predicted"/>
<dbReference type="Proteomes" id="UP000248925">
    <property type="component" value="Unassembled WGS sequence"/>
</dbReference>
<reference evidence="2 3" key="1">
    <citation type="journal article" date="2018" name="Sci. Rep.">
        <title>Rhizobium tumorigenes sp. nov., a novel plant tumorigenic bacterium isolated from cane gall tumors on thornless blackberry.</title>
        <authorList>
            <person name="Kuzmanovi N."/>
            <person name="Smalla K."/>
            <person name="Gronow S."/>
            <person name="PuBawska J."/>
        </authorList>
    </citation>
    <scope>NUCLEOTIDE SEQUENCE [LARGE SCALE GENOMIC DNA]</scope>
    <source>
        <strain evidence="2 3">CCBAU 85046</strain>
    </source>
</reference>
<evidence type="ECO:0008006" key="4">
    <source>
        <dbReference type="Google" id="ProtNLM"/>
    </source>
</evidence>
<evidence type="ECO:0000256" key="1">
    <source>
        <dbReference type="SAM" id="SignalP"/>
    </source>
</evidence>
<organism evidence="2 3">
    <name type="scientific">Rhizobium tubonense</name>
    <dbReference type="NCBI Taxonomy" id="484088"/>
    <lineage>
        <taxon>Bacteria</taxon>
        <taxon>Pseudomonadati</taxon>
        <taxon>Pseudomonadota</taxon>
        <taxon>Alphaproteobacteria</taxon>
        <taxon>Hyphomicrobiales</taxon>
        <taxon>Rhizobiaceae</taxon>
        <taxon>Rhizobium/Agrobacterium group</taxon>
        <taxon>Rhizobium</taxon>
    </lineage>
</organism>
<sequence>MRAAILQGVVHFMICIRFSSAFSLLRRAIVIFSLVLCALSSSAQAQDEPMQILIMHGDILEGGCGSDNTCPDWISAEGIINRDSPDDLRKILESMGDRRLPIILNSQGGDVEAAIRMGRMISERGLSVAIGQSRLKDCSTGRPFCAEGRRWGTLGAVNAAGGYCYSACPLILAGGSRRMLSPYADVGVHQLTYIQTHVRIEYQTAYKTINGKRRAADRWEVGRKVLSEHKDTKMTDATKATLLSYFKEMGVDSSIFDMLMSATPDTFRMISQAQALKIGLVTDSNSADDLIAAGNCPIGQPLSICHAPASDFPSAMGANPFQGISPSATGWKSDLITPVTGR</sequence>
<dbReference type="EMBL" id="PCDP01000032">
    <property type="protein sequence ID" value="PZM14615.1"/>
    <property type="molecule type" value="Genomic_DNA"/>
</dbReference>
<gene>
    <name evidence="2" type="ORF">CPY51_10265</name>
</gene>
<comment type="caution">
    <text evidence="2">The sequence shown here is derived from an EMBL/GenBank/DDBJ whole genome shotgun (WGS) entry which is preliminary data.</text>
</comment>
<dbReference type="InterPro" id="IPR029045">
    <property type="entry name" value="ClpP/crotonase-like_dom_sf"/>
</dbReference>
<dbReference type="AlphaFoldDB" id="A0A2W4CWK2"/>
<evidence type="ECO:0000313" key="3">
    <source>
        <dbReference type="Proteomes" id="UP000248925"/>
    </source>
</evidence>
<evidence type="ECO:0000313" key="2">
    <source>
        <dbReference type="EMBL" id="PZM14615.1"/>
    </source>
</evidence>
<protein>
    <recommendedName>
        <fullName evidence="4">Periplasmic protein-like protein</fullName>
    </recommendedName>
</protein>